<gene>
    <name evidence="3" type="primary">LOC108621718</name>
</gene>
<reference evidence="3" key="3">
    <citation type="submission" date="2025-08" db="UniProtKB">
        <authorList>
            <consortium name="RefSeq"/>
        </authorList>
    </citation>
    <scope>IDENTIFICATION</scope>
    <source>
        <tissue evidence="3">Whole organism</tissue>
    </source>
</reference>
<reference evidence="2" key="1">
    <citation type="journal article" date="1997" name="Nucleic Acids Res.">
        <title>tRNAscan-SE: a program for improved detection of transfer RNA genes in genomic sequence.</title>
        <authorList>
            <person name="Lowe T.M."/>
            <person name="Eddy S.R."/>
        </authorList>
    </citation>
    <scope>NUCLEOTIDE SEQUENCE [LARGE SCALE GENOMIC DNA]</scope>
</reference>
<proteinExistence type="predicted"/>
<evidence type="ECO:0000313" key="3">
    <source>
        <dbReference type="RefSeq" id="XP_017874691.1"/>
    </source>
</evidence>
<name>A0ABM1Q5F5_DROAR</name>
<sequence>MEKKSSSERSRYPLRRPKQSFRDEMAPKPVHPRALRFHGLFGEKLVRQHFIVDDRWTPDSLCSQFSGMADLLARFAIFKRHEIKANRLRAIQESKRLKSQCRDGGAKLRNIISADNTVAVRNLLIAYKDMQRLYQKMPIHLVADNINQRTFVLRKERDRLEYRLSQLKVDYRKKLKHRAVLENHIKYQNEFELAEDVKSREFMKRVENSQVRLKAIKAINIAYMKMVQVLSNDAIYYDPILRSLSDDMEDQATFISHIIYLGTPAIARYKELNLEYQQLEDKSRRNIHDHQSKLGLLNDSSRDTLEQFKRKRTVRKLDEVVIQHHYVRETHGMLLLKNVIKVIEKVIRDLKFGTLCAQASEIYPRMRSGIERNHKLLEVAELEGIGRYNLEDRKTYALVLKSLLANNLGSEEIERLEKIKQLKTEMAAEEKIEQDTLRYMKDRGDVFIMFRWTLWHLYEVLIHVDRNPRIIRQKYPNSYLNLPLLKFELLNMYSQPPDLFPVDIEEIMSVLKRKMFKLTKAYKSEMEPFIPLSVEKYHSDYMDTCDKAKYSSEDQEQSAIPNDILLNEKTLYDIPSRKQIKVLSAKVIDQAIKISNT</sequence>
<dbReference type="RefSeq" id="XP_017874691.1">
    <property type="nucleotide sequence ID" value="XM_018019202.1"/>
</dbReference>
<dbReference type="Proteomes" id="UP000694904">
    <property type="component" value="Chromosome 2"/>
</dbReference>
<organism evidence="2 3">
    <name type="scientific">Drosophila arizonae</name>
    <name type="common">Fruit fly</name>
    <dbReference type="NCBI Taxonomy" id="7263"/>
    <lineage>
        <taxon>Eukaryota</taxon>
        <taxon>Metazoa</taxon>
        <taxon>Ecdysozoa</taxon>
        <taxon>Arthropoda</taxon>
        <taxon>Hexapoda</taxon>
        <taxon>Insecta</taxon>
        <taxon>Pterygota</taxon>
        <taxon>Neoptera</taxon>
        <taxon>Endopterygota</taxon>
        <taxon>Diptera</taxon>
        <taxon>Brachycera</taxon>
        <taxon>Muscomorpha</taxon>
        <taxon>Ephydroidea</taxon>
        <taxon>Drosophilidae</taxon>
        <taxon>Drosophila</taxon>
    </lineage>
</organism>
<evidence type="ECO:0000256" key="1">
    <source>
        <dbReference type="SAM" id="MobiDB-lite"/>
    </source>
</evidence>
<dbReference type="GeneID" id="108621718"/>
<keyword evidence="2" id="KW-1185">Reference proteome</keyword>
<protein>
    <submittedName>
        <fullName evidence="3">Uncharacterized protein LOC108621718</fullName>
    </submittedName>
</protein>
<reference evidence="2" key="2">
    <citation type="journal article" date="2016" name="G3 (Bethesda)">
        <title>Genome Evolution in Three Species of Cactophilic Drosophila.</title>
        <authorList>
            <person name="Sanchez-Flores A."/>
            <person name="Penazola F."/>
            <person name="Carpinteyro-Ponce J."/>
            <person name="Nazario-Yepiz N."/>
            <person name="Abreu-Goodger C."/>
            <person name="Machado C.A."/>
            <person name="Markow T.A."/>
        </authorList>
    </citation>
    <scope>NUCLEOTIDE SEQUENCE [LARGE SCALE GENOMIC DNA]</scope>
</reference>
<evidence type="ECO:0000313" key="2">
    <source>
        <dbReference type="Proteomes" id="UP000694904"/>
    </source>
</evidence>
<feature type="region of interest" description="Disordered" evidence="1">
    <location>
        <begin position="1"/>
        <end position="28"/>
    </location>
</feature>
<accession>A0ABM1Q5F5</accession>
<feature type="compositionally biased region" description="Basic and acidic residues" evidence="1">
    <location>
        <begin position="1"/>
        <end position="11"/>
    </location>
</feature>